<evidence type="ECO:0000256" key="4">
    <source>
        <dbReference type="ARBA" id="ARBA00023125"/>
    </source>
</evidence>
<dbReference type="PROSITE" id="PS00688">
    <property type="entry name" value="SIGMA54_INTERACT_3"/>
    <property type="match status" value="1"/>
</dbReference>
<name>A0ABS8AYI0_9BACT</name>
<keyword evidence="2" id="KW-0067">ATP-binding</keyword>
<dbReference type="Gene3D" id="1.10.10.60">
    <property type="entry name" value="Homeodomain-like"/>
    <property type="match status" value="1"/>
</dbReference>
<dbReference type="Pfam" id="PF00158">
    <property type="entry name" value="Sigma54_activat"/>
    <property type="match status" value="1"/>
</dbReference>
<dbReference type="RefSeq" id="WP_226180107.1">
    <property type="nucleotide sequence ID" value="NZ_JAJADR010000011.1"/>
</dbReference>
<protein>
    <submittedName>
        <fullName evidence="9">Sigma-54 dependent transcriptional regulator</fullName>
    </submittedName>
</protein>
<dbReference type="Gene3D" id="3.40.50.2300">
    <property type="match status" value="1"/>
</dbReference>
<dbReference type="Gene3D" id="3.40.50.300">
    <property type="entry name" value="P-loop containing nucleotide triphosphate hydrolases"/>
    <property type="match status" value="1"/>
</dbReference>
<evidence type="ECO:0000259" key="7">
    <source>
        <dbReference type="PROSITE" id="PS50045"/>
    </source>
</evidence>
<dbReference type="PANTHER" id="PTHR32071:SF121">
    <property type="entry name" value="SIGMA L-DEPENDENT TRANSCRIPTIONAL REGULATOR YQIR-RELATED"/>
    <property type="match status" value="1"/>
</dbReference>
<feature type="modified residue" description="4-aspartylphosphate" evidence="6">
    <location>
        <position position="56"/>
    </location>
</feature>
<dbReference type="InterPro" id="IPR025943">
    <property type="entry name" value="Sigma_54_int_dom_ATP-bd_2"/>
</dbReference>
<evidence type="ECO:0000256" key="3">
    <source>
        <dbReference type="ARBA" id="ARBA00023015"/>
    </source>
</evidence>
<dbReference type="Proteomes" id="UP001165296">
    <property type="component" value="Unassembled WGS sequence"/>
</dbReference>
<dbReference type="CDD" id="cd00009">
    <property type="entry name" value="AAA"/>
    <property type="match status" value="1"/>
</dbReference>
<dbReference type="SUPFAM" id="SSF52540">
    <property type="entry name" value="P-loop containing nucleoside triphosphate hydrolases"/>
    <property type="match status" value="1"/>
</dbReference>
<sequence length="449" mass="49665">MPTGTLLLIDDENSLRQAVGRVLELEGYTVWQASDARRGLELLEQLADEVLVILCDVKLPDGSGVDLLPRFRQRAPLAEIVLLTAYGRIPDSVQAMKQGAFDYLTKGDSDDQLLVVLERAADKARLQRRVAELERQVGARHSFETMIGESAALRAAKALAERVAATDSTVLLEGPTGSGKELFAQALHQASPRRSKPFVALNCAAFPKDLLESELFGYKKGAFTGALTDKRGLLEEAHGGTLFLDEIGELEGGVQAKFLRVLETQTFTKLGATQPTQINVRLVAATNRNLKREAQEGHFRPDLYYRLSVFTIDVPPLKNRRDDIAPLAAHFLQHFAAKLKKRIRGLDAECLRLLQAYDWPGNVRELKNVLERAAILADEEKLTADDLPDEFHNLAAEPAGANTGNSLRTMEKHQIRQVLQQTEGNKTEAARQLGIGVKTLYRKIAEYGL</sequence>
<dbReference type="PROSITE" id="PS50045">
    <property type="entry name" value="SIGMA54_INTERACT_4"/>
    <property type="match status" value="1"/>
</dbReference>
<evidence type="ECO:0000313" key="10">
    <source>
        <dbReference type="Proteomes" id="UP001165296"/>
    </source>
</evidence>
<evidence type="ECO:0000256" key="1">
    <source>
        <dbReference type="ARBA" id="ARBA00022741"/>
    </source>
</evidence>
<dbReference type="SUPFAM" id="SSF52172">
    <property type="entry name" value="CheY-like"/>
    <property type="match status" value="1"/>
</dbReference>
<evidence type="ECO:0000259" key="8">
    <source>
        <dbReference type="PROSITE" id="PS50110"/>
    </source>
</evidence>
<dbReference type="Pfam" id="PF25601">
    <property type="entry name" value="AAA_lid_14"/>
    <property type="match status" value="1"/>
</dbReference>
<dbReference type="InterPro" id="IPR002078">
    <property type="entry name" value="Sigma_54_int"/>
</dbReference>
<dbReference type="SUPFAM" id="SSF46689">
    <property type="entry name" value="Homeodomain-like"/>
    <property type="match status" value="1"/>
</dbReference>
<evidence type="ECO:0000313" key="9">
    <source>
        <dbReference type="EMBL" id="MCB2410828.1"/>
    </source>
</evidence>
<dbReference type="InterPro" id="IPR058031">
    <property type="entry name" value="AAA_lid_NorR"/>
</dbReference>
<reference evidence="9" key="1">
    <citation type="submission" date="2021-10" db="EMBL/GenBank/DDBJ databases">
        <authorList>
            <person name="Dean J.D."/>
            <person name="Kim M.K."/>
            <person name="Newey C.N."/>
            <person name="Stoker T.S."/>
            <person name="Thompson D.W."/>
            <person name="Grose J.H."/>
        </authorList>
    </citation>
    <scope>NUCLEOTIDE SEQUENCE</scope>
    <source>
        <strain evidence="9">BT178</strain>
    </source>
</reference>
<organism evidence="9 10">
    <name type="scientific">Hymenobacter lucidus</name>
    <dbReference type="NCBI Taxonomy" id="2880930"/>
    <lineage>
        <taxon>Bacteria</taxon>
        <taxon>Pseudomonadati</taxon>
        <taxon>Bacteroidota</taxon>
        <taxon>Cytophagia</taxon>
        <taxon>Cytophagales</taxon>
        <taxon>Hymenobacteraceae</taxon>
        <taxon>Hymenobacter</taxon>
    </lineage>
</organism>
<feature type="domain" description="Sigma-54 factor interaction" evidence="7">
    <location>
        <begin position="146"/>
        <end position="375"/>
    </location>
</feature>
<keyword evidence="3" id="KW-0805">Transcription regulation</keyword>
<keyword evidence="5" id="KW-0804">Transcription</keyword>
<dbReference type="InterPro" id="IPR011006">
    <property type="entry name" value="CheY-like_superfamily"/>
</dbReference>
<dbReference type="EMBL" id="JAJADR010000011">
    <property type="protein sequence ID" value="MCB2410828.1"/>
    <property type="molecule type" value="Genomic_DNA"/>
</dbReference>
<dbReference type="SMART" id="SM00448">
    <property type="entry name" value="REC"/>
    <property type="match status" value="1"/>
</dbReference>
<keyword evidence="1" id="KW-0547">Nucleotide-binding</keyword>
<feature type="domain" description="Response regulatory" evidence="8">
    <location>
        <begin position="5"/>
        <end position="121"/>
    </location>
</feature>
<gene>
    <name evidence="9" type="ORF">LGH74_22765</name>
</gene>
<dbReference type="Pfam" id="PF00072">
    <property type="entry name" value="Response_reg"/>
    <property type="match status" value="1"/>
</dbReference>
<dbReference type="InterPro" id="IPR001789">
    <property type="entry name" value="Sig_transdc_resp-reg_receiver"/>
</dbReference>
<evidence type="ECO:0000256" key="5">
    <source>
        <dbReference type="ARBA" id="ARBA00023163"/>
    </source>
</evidence>
<dbReference type="InterPro" id="IPR025944">
    <property type="entry name" value="Sigma_54_int_dom_CS"/>
</dbReference>
<dbReference type="InterPro" id="IPR002197">
    <property type="entry name" value="HTH_Fis"/>
</dbReference>
<comment type="caution">
    <text evidence="9">The sequence shown here is derived from an EMBL/GenBank/DDBJ whole genome shotgun (WGS) entry which is preliminary data.</text>
</comment>
<keyword evidence="10" id="KW-1185">Reference proteome</keyword>
<keyword evidence="4" id="KW-0238">DNA-binding</keyword>
<dbReference type="PROSITE" id="PS00676">
    <property type="entry name" value="SIGMA54_INTERACT_2"/>
    <property type="match status" value="1"/>
</dbReference>
<accession>A0ABS8AYI0</accession>
<dbReference type="InterPro" id="IPR009057">
    <property type="entry name" value="Homeodomain-like_sf"/>
</dbReference>
<dbReference type="Pfam" id="PF02954">
    <property type="entry name" value="HTH_8"/>
    <property type="match status" value="1"/>
</dbReference>
<evidence type="ECO:0000256" key="2">
    <source>
        <dbReference type="ARBA" id="ARBA00022840"/>
    </source>
</evidence>
<dbReference type="InterPro" id="IPR003593">
    <property type="entry name" value="AAA+_ATPase"/>
</dbReference>
<dbReference type="SMART" id="SM00382">
    <property type="entry name" value="AAA"/>
    <property type="match status" value="1"/>
</dbReference>
<dbReference type="PROSITE" id="PS50110">
    <property type="entry name" value="RESPONSE_REGULATORY"/>
    <property type="match status" value="1"/>
</dbReference>
<keyword evidence="6" id="KW-0597">Phosphoprotein</keyword>
<dbReference type="Gene3D" id="1.10.8.60">
    <property type="match status" value="1"/>
</dbReference>
<evidence type="ECO:0000256" key="6">
    <source>
        <dbReference type="PROSITE-ProRule" id="PRU00169"/>
    </source>
</evidence>
<dbReference type="PANTHER" id="PTHR32071">
    <property type="entry name" value="TRANSCRIPTIONAL REGULATORY PROTEIN"/>
    <property type="match status" value="1"/>
</dbReference>
<dbReference type="PRINTS" id="PR01590">
    <property type="entry name" value="HTHFIS"/>
</dbReference>
<dbReference type="InterPro" id="IPR027417">
    <property type="entry name" value="P-loop_NTPase"/>
</dbReference>
<proteinExistence type="predicted"/>